<dbReference type="Proteomes" id="UP000001593">
    <property type="component" value="Unassembled WGS sequence"/>
</dbReference>
<evidence type="ECO:0000313" key="3">
    <source>
        <dbReference type="EMBL" id="EDO31464.1"/>
    </source>
</evidence>
<keyword evidence="1" id="KW-0863">Zinc-finger</keyword>
<dbReference type="PANTHER" id="PTHR19963">
    <property type="entry name" value="CCHC-TYPE DOMAIN-CONTAINING PROTEIN"/>
    <property type="match status" value="1"/>
</dbReference>
<organism evidence="3 4">
    <name type="scientific">Nematostella vectensis</name>
    <name type="common">Starlet sea anemone</name>
    <dbReference type="NCBI Taxonomy" id="45351"/>
    <lineage>
        <taxon>Eukaryota</taxon>
        <taxon>Metazoa</taxon>
        <taxon>Cnidaria</taxon>
        <taxon>Anthozoa</taxon>
        <taxon>Hexacorallia</taxon>
        <taxon>Actiniaria</taxon>
        <taxon>Edwardsiidae</taxon>
        <taxon>Nematostella</taxon>
    </lineage>
</organism>
<keyword evidence="1" id="KW-0479">Metal-binding</keyword>
<protein>
    <recommendedName>
        <fullName evidence="2">CCHC-type domain-containing protein</fullName>
    </recommendedName>
</protein>
<dbReference type="InterPro" id="IPR036875">
    <property type="entry name" value="Znf_CCHC_sf"/>
</dbReference>
<gene>
    <name evidence="3" type="ORF">NEMVEDRAFT_v1g219228</name>
</gene>
<feature type="domain" description="CCHC-type" evidence="2">
    <location>
        <begin position="168"/>
        <end position="183"/>
    </location>
</feature>
<proteinExistence type="predicted"/>
<dbReference type="InterPro" id="IPR001878">
    <property type="entry name" value="Znf_CCHC"/>
</dbReference>
<dbReference type="Gene3D" id="4.10.60.10">
    <property type="entry name" value="Zinc finger, CCHC-type"/>
    <property type="match status" value="1"/>
</dbReference>
<name>A7SXV6_NEMVE</name>
<keyword evidence="4" id="KW-1185">Reference proteome</keyword>
<keyword evidence="1" id="KW-0862">Zinc</keyword>
<dbReference type="PANTHER" id="PTHR19963:SF30">
    <property type="entry name" value="ENDONUCLEASE_EXONUCLEASE_PHOSPHATASE DOMAIN-CONTAINING PROTEIN"/>
    <property type="match status" value="1"/>
</dbReference>
<dbReference type="GO" id="GO:0008270">
    <property type="term" value="F:zinc ion binding"/>
    <property type="evidence" value="ECO:0007669"/>
    <property type="project" value="UniProtKB-KW"/>
</dbReference>
<dbReference type="GO" id="GO:0003676">
    <property type="term" value="F:nucleic acid binding"/>
    <property type="evidence" value="ECO:0007669"/>
    <property type="project" value="InterPro"/>
</dbReference>
<dbReference type="InterPro" id="IPR021109">
    <property type="entry name" value="Peptidase_aspartic_dom_sf"/>
</dbReference>
<dbReference type="SUPFAM" id="SSF57756">
    <property type="entry name" value="Retrovirus zinc finger-like domains"/>
    <property type="match status" value="1"/>
</dbReference>
<dbReference type="InParanoid" id="A7SXV6"/>
<dbReference type="PhylomeDB" id="A7SXV6"/>
<dbReference type="STRING" id="45351.A7SXV6"/>
<evidence type="ECO:0000259" key="2">
    <source>
        <dbReference type="PROSITE" id="PS50158"/>
    </source>
</evidence>
<dbReference type="SMART" id="SM00343">
    <property type="entry name" value="ZnF_C2HC"/>
    <property type="match status" value="1"/>
</dbReference>
<dbReference type="Pfam" id="PF00098">
    <property type="entry name" value="zf-CCHC"/>
    <property type="match status" value="1"/>
</dbReference>
<dbReference type="AlphaFoldDB" id="A7SXV6"/>
<dbReference type="EMBL" id="DS469898">
    <property type="protein sequence ID" value="EDO31464.1"/>
    <property type="molecule type" value="Genomic_DNA"/>
</dbReference>
<dbReference type="PROSITE" id="PS50158">
    <property type="entry name" value="ZF_CCHC"/>
    <property type="match status" value="1"/>
</dbReference>
<reference evidence="3 4" key="1">
    <citation type="journal article" date="2007" name="Science">
        <title>Sea anemone genome reveals ancestral eumetazoan gene repertoire and genomic organization.</title>
        <authorList>
            <person name="Putnam N.H."/>
            <person name="Srivastava M."/>
            <person name="Hellsten U."/>
            <person name="Dirks B."/>
            <person name="Chapman J."/>
            <person name="Salamov A."/>
            <person name="Terry A."/>
            <person name="Shapiro H."/>
            <person name="Lindquist E."/>
            <person name="Kapitonov V.V."/>
            <person name="Jurka J."/>
            <person name="Genikhovich G."/>
            <person name="Grigoriev I.V."/>
            <person name="Lucas S.M."/>
            <person name="Steele R.E."/>
            <person name="Finnerty J.R."/>
            <person name="Technau U."/>
            <person name="Martindale M.Q."/>
            <person name="Rokhsar D.S."/>
        </authorList>
    </citation>
    <scope>NUCLEOTIDE SEQUENCE [LARGE SCALE GENOMIC DNA]</scope>
    <source>
        <strain evidence="4">CH2 X CH6</strain>
    </source>
</reference>
<accession>A7SXV6</accession>
<sequence length="424" mass="46718">MKLEGQDAADFLFGSLDGAARDEVRLRSREEWETPEQLFAVLRETFGEKLTATQLLQRFYGRRQRERESIQDFSHSLMVVREEALRSAEEDRPPPRTAYSREVEAESAECQQVTAPQSKLIQELLASQKVLTEGLQKQQQVLADTQASLATLANRVQGREARWSALTCYTCGRVGHISRFCTSQQDQATPQEPDDWTQQWKEEAREEEGRRVVKLQCPTAVSHAAGANHGGSISTQEPEEGVKLVGTTPTAVARIGGVPVRGLVDTGSMVTLVRETFFPGPATVCARGCPEELHSGAEGSKWAGHSLRRLCMHHGRDGRGIYSQLSDLYKKGYPRIFGANLLSQVPEFKKLMTEDKKRTGFAKVAGSCNVWVPPFSEADVLVTGPQWGCSAVVEPLSVPICGNLSVASTLVNTSRVCFVVKVAN</sequence>
<dbReference type="HOGENOM" id="CLU_647789_0_0_1"/>
<evidence type="ECO:0000256" key="1">
    <source>
        <dbReference type="PROSITE-ProRule" id="PRU00047"/>
    </source>
</evidence>
<dbReference type="SUPFAM" id="SSF50630">
    <property type="entry name" value="Acid proteases"/>
    <property type="match status" value="1"/>
</dbReference>
<evidence type="ECO:0000313" key="4">
    <source>
        <dbReference type="Proteomes" id="UP000001593"/>
    </source>
</evidence>